<dbReference type="Gene3D" id="3.40.50.300">
    <property type="entry name" value="P-loop containing nucleotide triphosphate hydrolases"/>
    <property type="match status" value="1"/>
</dbReference>
<dbReference type="SMART" id="SM00382">
    <property type="entry name" value="AAA"/>
    <property type="match status" value="1"/>
</dbReference>
<dbReference type="OrthoDB" id="5560252at2"/>
<dbReference type="PANTHER" id="PTHR42711:SF5">
    <property type="entry name" value="ABC TRANSPORTER ATP-BINDING PROTEIN NATA"/>
    <property type="match status" value="1"/>
</dbReference>
<dbReference type="FunFam" id="3.40.50.300:FF:000589">
    <property type="entry name" value="ABC transporter, ATP-binding subunit"/>
    <property type="match status" value="1"/>
</dbReference>
<evidence type="ECO:0000256" key="4">
    <source>
        <dbReference type="ARBA" id="ARBA00022458"/>
    </source>
</evidence>
<dbReference type="EMBL" id="QGKM01000036">
    <property type="protein sequence ID" value="PWQ96666.1"/>
    <property type="molecule type" value="Genomic_DNA"/>
</dbReference>
<protein>
    <submittedName>
        <fullName evidence="11">ABC transporter ATP-binding protein</fullName>
    </submittedName>
</protein>
<evidence type="ECO:0000256" key="8">
    <source>
        <dbReference type="ARBA" id="ARBA00022967"/>
    </source>
</evidence>
<dbReference type="PANTHER" id="PTHR42711">
    <property type="entry name" value="ABC TRANSPORTER ATP-BINDING PROTEIN"/>
    <property type="match status" value="1"/>
</dbReference>
<keyword evidence="3" id="KW-0813">Transport</keyword>
<dbReference type="PROSITE" id="PS50893">
    <property type="entry name" value="ABC_TRANSPORTER_2"/>
    <property type="match status" value="1"/>
</dbReference>
<dbReference type="InterPro" id="IPR017871">
    <property type="entry name" value="ABC_transporter-like_CS"/>
</dbReference>
<dbReference type="InterPro" id="IPR003593">
    <property type="entry name" value="AAA+_ATPase"/>
</dbReference>
<feature type="domain" description="ABC transporter" evidence="10">
    <location>
        <begin position="2"/>
        <end position="224"/>
    </location>
</feature>
<evidence type="ECO:0000313" key="12">
    <source>
        <dbReference type="Proteomes" id="UP000245539"/>
    </source>
</evidence>
<comment type="similarity">
    <text evidence="2">Belongs to the ABC transporter superfamily.</text>
</comment>
<evidence type="ECO:0000256" key="3">
    <source>
        <dbReference type="ARBA" id="ARBA00022448"/>
    </source>
</evidence>
<keyword evidence="7 11" id="KW-0067">ATP-binding</keyword>
<evidence type="ECO:0000256" key="9">
    <source>
        <dbReference type="ARBA" id="ARBA00023136"/>
    </source>
</evidence>
<dbReference type="Proteomes" id="UP000245539">
    <property type="component" value="Unassembled WGS sequence"/>
</dbReference>
<proteinExistence type="inferred from homology"/>
<evidence type="ECO:0000259" key="10">
    <source>
        <dbReference type="PROSITE" id="PS50893"/>
    </source>
</evidence>
<dbReference type="PROSITE" id="PS00211">
    <property type="entry name" value="ABC_TRANSPORTER_1"/>
    <property type="match status" value="1"/>
</dbReference>
<dbReference type="Pfam" id="PF00005">
    <property type="entry name" value="ABC_tran"/>
    <property type="match status" value="1"/>
</dbReference>
<dbReference type="InterPro" id="IPR050763">
    <property type="entry name" value="ABC_transporter_ATP-binding"/>
</dbReference>
<gene>
    <name evidence="11" type="ORF">DKW60_12800</name>
</gene>
<accession>A0A317CDQ9</accession>
<evidence type="ECO:0000256" key="6">
    <source>
        <dbReference type="ARBA" id="ARBA00022741"/>
    </source>
</evidence>
<name>A0A317CDQ9_9GAMM</name>
<keyword evidence="6" id="KW-0547">Nucleotide-binding</keyword>
<keyword evidence="9" id="KW-0472">Membrane</keyword>
<comment type="caution">
    <text evidence="11">The sequence shown here is derived from an EMBL/GenBank/DDBJ whole genome shotgun (WGS) entry which is preliminary data.</text>
</comment>
<dbReference type="SUPFAM" id="SSF52540">
    <property type="entry name" value="P-loop containing nucleoside triphosphate hydrolases"/>
    <property type="match status" value="1"/>
</dbReference>
<dbReference type="InterPro" id="IPR027417">
    <property type="entry name" value="P-loop_NTPase"/>
</dbReference>
<evidence type="ECO:0000256" key="2">
    <source>
        <dbReference type="ARBA" id="ARBA00005417"/>
    </source>
</evidence>
<sequence length="293" mass="32538">MLQVKDLHKHYADVKAVNGVSFSVTEGECFGLLGPNGAGKTTTIEVMEGISKPTSGEILYRGEPQGSRFREQAGIQFQSTALQDFLTVAEQLKLFASFYPKGLSFDELVEVCALEKYLNRDASKLSGGQRQRLLLAIALVNDPDIVFLDEPTTGLDPQARLNFWDLVNKIKSRNKTVLLTTHYMEEAYNLCDEIVIMDHGKIIAQGSPDELLEEHFQDVIIELPMSDFNEKAAATMPYRILEKVQPTVEIVTSDVNATLAELLSANVSLSGLQVRARTLEDLFIELTGKELRA</sequence>
<dbReference type="GO" id="GO:0016887">
    <property type="term" value="F:ATP hydrolysis activity"/>
    <property type="evidence" value="ECO:0007669"/>
    <property type="project" value="InterPro"/>
</dbReference>
<dbReference type="GO" id="GO:0005524">
    <property type="term" value="F:ATP binding"/>
    <property type="evidence" value="ECO:0007669"/>
    <property type="project" value="UniProtKB-KW"/>
</dbReference>
<keyword evidence="4" id="KW-0536">Nodulation</keyword>
<keyword evidence="12" id="KW-1185">Reference proteome</keyword>
<keyword evidence="8" id="KW-1278">Translocase</keyword>
<dbReference type="AlphaFoldDB" id="A0A317CDQ9"/>
<reference evidence="11 12" key="1">
    <citation type="submission" date="2018-05" db="EMBL/GenBank/DDBJ databases">
        <title>Leucothrix arctica sp. nov., isolated from Arctic seawater.</title>
        <authorList>
            <person name="Choi A."/>
            <person name="Baek K."/>
        </authorList>
    </citation>
    <scope>NUCLEOTIDE SEQUENCE [LARGE SCALE GENOMIC DNA]</scope>
    <source>
        <strain evidence="11 12">JCM 18388</strain>
    </source>
</reference>
<dbReference type="CDD" id="cd03263">
    <property type="entry name" value="ABC_subfamily_A"/>
    <property type="match status" value="1"/>
</dbReference>
<evidence type="ECO:0000256" key="5">
    <source>
        <dbReference type="ARBA" id="ARBA00022475"/>
    </source>
</evidence>
<dbReference type="GO" id="GO:0005886">
    <property type="term" value="C:plasma membrane"/>
    <property type="evidence" value="ECO:0007669"/>
    <property type="project" value="UniProtKB-SubCell"/>
</dbReference>
<organism evidence="11 12">
    <name type="scientific">Leucothrix pacifica</name>
    <dbReference type="NCBI Taxonomy" id="1247513"/>
    <lineage>
        <taxon>Bacteria</taxon>
        <taxon>Pseudomonadati</taxon>
        <taxon>Pseudomonadota</taxon>
        <taxon>Gammaproteobacteria</taxon>
        <taxon>Thiotrichales</taxon>
        <taxon>Thiotrichaceae</taxon>
        <taxon>Leucothrix</taxon>
    </lineage>
</organism>
<evidence type="ECO:0000313" key="11">
    <source>
        <dbReference type="EMBL" id="PWQ96666.1"/>
    </source>
</evidence>
<comment type="subcellular location">
    <subcellularLocation>
        <location evidence="1">Cell membrane</location>
    </subcellularLocation>
</comment>
<evidence type="ECO:0000256" key="1">
    <source>
        <dbReference type="ARBA" id="ARBA00004236"/>
    </source>
</evidence>
<evidence type="ECO:0000256" key="7">
    <source>
        <dbReference type="ARBA" id="ARBA00022840"/>
    </source>
</evidence>
<dbReference type="InterPro" id="IPR003439">
    <property type="entry name" value="ABC_transporter-like_ATP-bd"/>
</dbReference>
<keyword evidence="5" id="KW-1003">Cell membrane</keyword>